<dbReference type="InterPro" id="IPR036859">
    <property type="entry name" value="CAP-Gly_dom_sf"/>
</dbReference>
<keyword evidence="1" id="KW-0433">Leucine-rich repeat</keyword>
<dbReference type="PROSITE" id="PS50245">
    <property type="entry name" value="CAP_GLY_2"/>
    <property type="match status" value="1"/>
</dbReference>
<sequence>MSPTHHVGQRLSFDGAICTVRYIGEVTGTTGTWLGVEWDAQHRGKHDGSHKGVRSPTAASFVRPTRRADTPQSFIAALHEKYASDNHPDTQIYFSGKVAEEVGFDKIRRKQAQLHDLEVVIVDGLRVATARQGDERSVRETCPSITHLDISRNLFETLGPVVDVCRDLDDLRRLSINGNRFNGVLTDEALFDCGPALKGIQELSLGDTLLDWTELCHIASKCASLTSLVAGSNYLPALPPVDYSTLTTTLTNLNLEFNDFTTLADLSSLTELTALRSLILKGNRITDMAPPGTSAPTFSPSVYYLDVSYNEIKDWSFVDRLPTHFPGLTGLRLTHNPVYEPTIDADAKASSSEDAHMLTIARIASLRSLNFTTISASDRANAEMFYLSRIAKQLASVPEAAEEGVKAQHPRYAELSDIYGEPDVIRREEVNPSFLEARLVTVGFHCPGKGRKTTRIPRSFDVYTVKGIAGKLFGLPPLGLRLVWETGEWDPVAGFYDLDGDSSSEDDELDVDEVPDEIMQGANEDTDGAKPGRWVKREVELKDGPRQLGYCVDGLDATIRVEER</sequence>
<evidence type="ECO:0000313" key="5">
    <source>
        <dbReference type="Proteomes" id="UP000029964"/>
    </source>
</evidence>
<reference evidence="5" key="1">
    <citation type="journal article" date="2014" name="Genome Announc.">
        <title>Genome sequence and annotation of Acremonium chrysogenum, producer of the beta-lactam antibiotic cephalosporin C.</title>
        <authorList>
            <person name="Terfehr D."/>
            <person name="Dahlmann T.A."/>
            <person name="Specht T."/>
            <person name="Zadra I."/>
            <person name="Kuernsteiner H."/>
            <person name="Kueck U."/>
        </authorList>
    </citation>
    <scope>NUCLEOTIDE SEQUENCE [LARGE SCALE GENOMIC DNA]</scope>
    <source>
        <strain evidence="5">ATCC 11550 / CBS 779.69 / DSM 880 / IAM 14645 / JCM 23072 / IMI 49137</strain>
    </source>
</reference>
<protein>
    <submittedName>
        <fullName evidence="4">Tubulin-specific chaperone E-like protein</fullName>
    </submittedName>
</protein>
<dbReference type="Proteomes" id="UP000029964">
    <property type="component" value="Unassembled WGS sequence"/>
</dbReference>
<dbReference type="Pfam" id="PF01302">
    <property type="entry name" value="CAP_GLY"/>
    <property type="match status" value="1"/>
</dbReference>
<evidence type="ECO:0000259" key="3">
    <source>
        <dbReference type="PROSITE" id="PS50245"/>
    </source>
</evidence>
<dbReference type="AlphaFoldDB" id="A0A086TFB9"/>
<evidence type="ECO:0000256" key="2">
    <source>
        <dbReference type="ARBA" id="ARBA00022737"/>
    </source>
</evidence>
<dbReference type="SMART" id="SM01052">
    <property type="entry name" value="CAP_GLY"/>
    <property type="match status" value="1"/>
</dbReference>
<evidence type="ECO:0000256" key="1">
    <source>
        <dbReference type="ARBA" id="ARBA00022614"/>
    </source>
</evidence>
<name>A0A086TFB9_HAPC1</name>
<dbReference type="Gene3D" id="2.30.30.190">
    <property type="entry name" value="CAP Gly-rich-like domain"/>
    <property type="match status" value="1"/>
</dbReference>
<dbReference type="InterPro" id="IPR032675">
    <property type="entry name" value="LRR_dom_sf"/>
</dbReference>
<proteinExistence type="predicted"/>
<dbReference type="EMBL" id="JPKY01000005">
    <property type="protein sequence ID" value="KFH48051.1"/>
    <property type="molecule type" value="Genomic_DNA"/>
</dbReference>
<organism evidence="4 5">
    <name type="scientific">Hapsidospora chrysogenum (strain ATCC 11550 / CBS 779.69 / DSM 880 / IAM 14645 / JCM 23072 / IMI 49137)</name>
    <name type="common">Acremonium chrysogenum</name>
    <dbReference type="NCBI Taxonomy" id="857340"/>
    <lineage>
        <taxon>Eukaryota</taxon>
        <taxon>Fungi</taxon>
        <taxon>Dikarya</taxon>
        <taxon>Ascomycota</taxon>
        <taxon>Pezizomycotina</taxon>
        <taxon>Sordariomycetes</taxon>
        <taxon>Hypocreomycetidae</taxon>
        <taxon>Hypocreales</taxon>
        <taxon>Bionectriaceae</taxon>
        <taxon>Hapsidospora</taxon>
    </lineage>
</organism>
<dbReference type="HOGENOM" id="CLU_017716_3_1_1"/>
<dbReference type="InterPro" id="IPR000938">
    <property type="entry name" value="CAP-Gly_domain"/>
</dbReference>
<dbReference type="OrthoDB" id="5273213at2759"/>
<gene>
    <name evidence="4" type="ORF">ACRE_010620</name>
</gene>
<evidence type="ECO:0000313" key="4">
    <source>
        <dbReference type="EMBL" id="KFH48051.1"/>
    </source>
</evidence>
<accession>A0A086TFB9</accession>
<dbReference type="PROSITE" id="PS51450">
    <property type="entry name" value="LRR"/>
    <property type="match status" value="1"/>
</dbReference>
<keyword evidence="5" id="KW-1185">Reference proteome</keyword>
<dbReference type="PANTHER" id="PTHR45617">
    <property type="entry name" value="LEUCINE RICH REPEAT FAMILY PROTEIN"/>
    <property type="match status" value="1"/>
</dbReference>
<dbReference type="SUPFAM" id="SSF74924">
    <property type="entry name" value="Cap-Gly domain"/>
    <property type="match status" value="1"/>
</dbReference>
<dbReference type="STRING" id="857340.A0A086TFB9"/>
<comment type="caution">
    <text evidence="4">The sequence shown here is derived from an EMBL/GenBank/DDBJ whole genome shotgun (WGS) entry which is preliminary data.</text>
</comment>
<feature type="domain" description="CAP-Gly" evidence="3">
    <location>
        <begin position="24"/>
        <end position="54"/>
    </location>
</feature>
<dbReference type="Gene3D" id="3.80.10.10">
    <property type="entry name" value="Ribonuclease Inhibitor"/>
    <property type="match status" value="2"/>
</dbReference>
<dbReference type="InterPro" id="IPR001611">
    <property type="entry name" value="Leu-rich_rpt"/>
</dbReference>
<dbReference type="SUPFAM" id="SSF52058">
    <property type="entry name" value="L domain-like"/>
    <property type="match status" value="1"/>
</dbReference>
<keyword evidence="2" id="KW-0677">Repeat</keyword>